<feature type="region of interest" description="Disordered" evidence="1">
    <location>
        <begin position="241"/>
        <end position="326"/>
    </location>
</feature>
<comment type="caution">
    <text evidence="3">The sequence shown here is derived from an EMBL/GenBank/DDBJ whole genome shotgun (WGS) entry which is preliminary data.</text>
</comment>
<feature type="compositionally biased region" description="Low complexity" evidence="1">
    <location>
        <begin position="349"/>
        <end position="360"/>
    </location>
</feature>
<feature type="compositionally biased region" description="Basic and acidic residues" evidence="1">
    <location>
        <begin position="241"/>
        <end position="253"/>
    </location>
</feature>
<evidence type="ECO:0000313" key="4">
    <source>
        <dbReference type="Proteomes" id="UP001209540"/>
    </source>
</evidence>
<feature type="region of interest" description="Disordered" evidence="1">
    <location>
        <begin position="347"/>
        <end position="380"/>
    </location>
</feature>
<dbReference type="SUPFAM" id="SSF116846">
    <property type="entry name" value="MIT domain"/>
    <property type="match status" value="1"/>
</dbReference>
<feature type="region of interest" description="Disordered" evidence="1">
    <location>
        <begin position="471"/>
        <end position="655"/>
    </location>
</feature>
<dbReference type="Proteomes" id="UP001209540">
    <property type="component" value="Unassembled WGS sequence"/>
</dbReference>
<feature type="compositionally biased region" description="Low complexity" evidence="1">
    <location>
        <begin position="589"/>
        <end position="636"/>
    </location>
</feature>
<feature type="compositionally biased region" description="Low complexity" evidence="1">
    <location>
        <begin position="118"/>
        <end position="157"/>
    </location>
</feature>
<feature type="region of interest" description="Disordered" evidence="1">
    <location>
        <begin position="1"/>
        <end position="48"/>
    </location>
</feature>
<dbReference type="AlphaFoldDB" id="A0AAD5JZ89"/>
<feature type="compositionally biased region" description="Low complexity" evidence="1">
    <location>
        <begin position="176"/>
        <end position="186"/>
    </location>
</feature>
<feature type="compositionally biased region" description="Polar residues" evidence="1">
    <location>
        <begin position="421"/>
        <end position="431"/>
    </location>
</feature>
<feature type="compositionally biased region" description="Low complexity" evidence="1">
    <location>
        <begin position="473"/>
        <end position="496"/>
    </location>
</feature>
<organism evidence="3 4">
    <name type="scientific">Phascolomyces articulosus</name>
    <dbReference type="NCBI Taxonomy" id="60185"/>
    <lineage>
        <taxon>Eukaryota</taxon>
        <taxon>Fungi</taxon>
        <taxon>Fungi incertae sedis</taxon>
        <taxon>Mucoromycota</taxon>
        <taxon>Mucoromycotina</taxon>
        <taxon>Mucoromycetes</taxon>
        <taxon>Mucorales</taxon>
        <taxon>Lichtheimiaceae</taxon>
        <taxon>Phascolomyces</taxon>
    </lineage>
</organism>
<dbReference type="Pfam" id="PF04212">
    <property type="entry name" value="MIT"/>
    <property type="match status" value="1"/>
</dbReference>
<feature type="compositionally biased region" description="Polar residues" evidence="1">
    <location>
        <begin position="254"/>
        <end position="269"/>
    </location>
</feature>
<dbReference type="PANTHER" id="PTHR37327:SF1">
    <property type="entry name" value="MICROTUBULE INTERACTING AND TRANSPORT DOMAIN-CONTAINING PROTEIN"/>
    <property type="match status" value="1"/>
</dbReference>
<evidence type="ECO:0000256" key="1">
    <source>
        <dbReference type="SAM" id="MobiDB-lite"/>
    </source>
</evidence>
<name>A0AAD5JZ89_9FUNG</name>
<sequence length="726" mass="79201">MQTRDKKRNFFGGYRHGNRSMPKLTGHTRQKSTTDEKEQEVDNESKKKTQIEKALEKANTAVLFDSANNFKSACLSYKEAVTLLQDVLLADPFRNDRPRLQNICDTYNERIRVLSKSIDPSPTITPTSPTKITDTTTKTSTKTTTTTAKTNTNTTKDTLLENSGVNDMRAITEGLSTSASSSPSSSWRLGKGGKRRAKSRPTSMVHDESDDAASAYTVDSTKTTTSLFTSLFAKKGLNAKHNKENPTMQHHDLSSSVTLNSGPKPSKSTPIAPFSRSPRTWLPQADRKKRHSSDSMDKQGNEQLPPPSLPLPELSSTPNNQEDYFDLGSLGASDLLLNAPSSRYSALHTTTATTKATTTKNDGREGGREKNGQDNNHYKNRVNQYVGIDLILEEDPTNMNDTMDMLAKVMNESNHDDMGDTTCSSEDTSTAPLIVPPPRKQSITSTKQTTTTEKDHRDDYYFLSTVEEEHCSKSSSSAGSTTTSSSLSLPSTTSSPPLAPVPCPSTSSSTNNNNNNGQGLSSFWRAHTFSTRRSAHSSSAQSPPQSPPPSSSSSLSSRKKNNNKKHEPSLPPLHLPKNSNNNHPPPPANSSRASSTRTRSTSNASAKSRQSVASASSPTTLSSPSSQSSNRNGWSSFDLQSRSNNYNNNNNNPPSSLFNASVASLALSPKERTQFFDPPKIDPAVFLSEPEPKAGVNDLPLTQRILKCLVEGGYLTDRLYVPKQLW</sequence>
<dbReference type="EMBL" id="JAIXMP010000037">
    <property type="protein sequence ID" value="KAI9248830.1"/>
    <property type="molecule type" value="Genomic_DNA"/>
</dbReference>
<reference evidence="3" key="1">
    <citation type="journal article" date="2022" name="IScience">
        <title>Evolution of zygomycete secretomes and the origins of terrestrial fungal ecologies.</title>
        <authorList>
            <person name="Chang Y."/>
            <person name="Wang Y."/>
            <person name="Mondo S."/>
            <person name="Ahrendt S."/>
            <person name="Andreopoulos W."/>
            <person name="Barry K."/>
            <person name="Beard J."/>
            <person name="Benny G.L."/>
            <person name="Blankenship S."/>
            <person name="Bonito G."/>
            <person name="Cuomo C."/>
            <person name="Desiro A."/>
            <person name="Gervers K.A."/>
            <person name="Hundley H."/>
            <person name="Kuo A."/>
            <person name="LaButti K."/>
            <person name="Lang B.F."/>
            <person name="Lipzen A."/>
            <person name="O'Donnell K."/>
            <person name="Pangilinan J."/>
            <person name="Reynolds N."/>
            <person name="Sandor L."/>
            <person name="Smith M.E."/>
            <person name="Tsang A."/>
            <person name="Grigoriev I.V."/>
            <person name="Stajich J.E."/>
            <person name="Spatafora J.W."/>
        </authorList>
    </citation>
    <scope>NUCLEOTIDE SEQUENCE</scope>
    <source>
        <strain evidence="3">RSA 2281</strain>
    </source>
</reference>
<feature type="compositionally biased region" description="Low complexity" evidence="1">
    <location>
        <begin position="440"/>
        <end position="451"/>
    </location>
</feature>
<gene>
    <name evidence="3" type="ORF">BDA99DRAFT_226352</name>
</gene>
<feature type="region of interest" description="Disordered" evidence="1">
    <location>
        <begin position="118"/>
        <end position="214"/>
    </location>
</feature>
<protein>
    <recommendedName>
        <fullName evidence="2">MIT domain-containing protein</fullName>
    </recommendedName>
</protein>
<feature type="compositionally biased region" description="Low complexity" evidence="1">
    <location>
        <begin position="505"/>
        <end position="516"/>
    </location>
</feature>
<dbReference type="Gene3D" id="1.20.58.80">
    <property type="entry name" value="Phosphotransferase system, lactose/cellobiose-type IIA subunit"/>
    <property type="match status" value="1"/>
</dbReference>
<reference evidence="3" key="2">
    <citation type="submission" date="2023-02" db="EMBL/GenBank/DDBJ databases">
        <authorList>
            <consortium name="DOE Joint Genome Institute"/>
            <person name="Mondo S.J."/>
            <person name="Chang Y."/>
            <person name="Wang Y."/>
            <person name="Ahrendt S."/>
            <person name="Andreopoulos W."/>
            <person name="Barry K."/>
            <person name="Beard J."/>
            <person name="Benny G.L."/>
            <person name="Blankenship S."/>
            <person name="Bonito G."/>
            <person name="Cuomo C."/>
            <person name="Desiro A."/>
            <person name="Gervers K.A."/>
            <person name="Hundley H."/>
            <person name="Kuo A."/>
            <person name="LaButti K."/>
            <person name="Lang B.F."/>
            <person name="Lipzen A."/>
            <person name="O'Donnell K."/>
            <person name="Pangilinan J."/>
            <person name="Reynolds N."/>
            <person name="Sandor L."/>
            <person name="Smith M.W."/>
            <person name="Tsang A."/>
            <person name="Grigoriev I.V."/>
            <person name="Stajich J.E."/>
            <person name="Spatafora J.W."/>
        </authorList>
    </citation>
    <scope>NUCLEOTIDE SEQUENCE</scope>
    <source>
        <strain evidence="3">RSA 2281</strain>
    </source>
</reference>
<feature type="domain" description="MIT" evidence="2">
    <location>
        <begin position="51"/>
        <end position="114"/>
    </location>
</feature>
<dbReference type="InterPro" id="IPR036181">
    <property type="entry name" value="MIT_dom_sf"/>
</dbReference>
<accession>A0AAD5JZ89</accession>
<proteinExistence type="predicted"/>
<feature type="compositionally biased region" description="Basic and acidic residues" evidence="1">
    <location>
        <begin position="361"/>
        <end position="372"/>
    </location>
</feature>
<feature type="region of interest" description="Disordered" evidence="1">
    <location>
        <begin position="413"/>
        <end position="456"/>
    </location>
</feature>
<dbReference type="PANTHER" id="PTHR37327">
    <property type="entry name" value="CHROMOSOME 1, WHOLE GENOME SHOTGUN SEQUENCE"/>
    <property type="match status" value="1"/>
</dbReference>
<keyword evidence="4" id="KW-1185">Reference proteome</keyword>
<dbReference type="InterPro" id="IPR007330">
    <property type="entry name" value="MIT_dom"/>
</dbReference>
<evidence type="ECO:0000313" key="3">
    <source>
        <dbReference type="EMBL" id="KAI9248830.1"/>
    </source>
</evidence>
<evidence type="ECO:0000259" key="2">
    <source>
        <dbReference type="Pfam" id="PF04212"/>
    </source>
</evidence>